<gene>
    <name evidence="2" type="ORF">GKD85_15145</name>
</gene>
<feature type="region of interest" description="Disordered" evidence="1">
    <location>
        <begin position="1"/>
        <end position="67"/>
    </location>
</feature>
<evidence type="ECO:0000256" key="1">
    <source>
        <dbReference type="SAM" id="MobiDB-lite"/>
    </source>
</evidence>
<reference evidence="2 3" key="1">
    <citation type="journal article" date="2019" name="Nat. Med.">
        <title>A library of human gut bacterial isolates paired with longitudinal multiomics data enables mechanistic microbiome research.</title>
        <authorList>
            <person name="Poyet M."/>
            <person name="Groussin M."/>
            <person name="Gibbons S.M."/>
            <person name="Avila-Pacheco J."/>
            <person name="Jiang X."/>
            <person name="Kearney S.M."/>
            <person name="Perrotta A.R."/>
            <person name="Berdy B."/>
            <person name="Zhao S."/>
            <person name="Lieberman T.D."/>
            <person name="Swanson P.K."/>
            <person name="Smith M."/>
            <person name="Roesemann S."/>
            <person name="Alexander J.E."/>
            <person name="Rich S.A."/>
            <person name="Livny J."/>
            <person name="Vlamakis H."/>
            <person name="Clish C."/>
            <person name="Bullock K."/>
            <person name="Deik A."/>
            <person name="Scott J."/>
            <person name="Pierce K.A."/>
            <person name="Xavier R.J."/>
            <person name="Alm E.J."/>
        </authorList>
    </citation>
    <scope>NUCLEOTIDE SEQUENCE [LARGE SCALE GENOMIC DNA]</scope>
    <source>
        <strain evidence="2 3">BIOML-B9</strain>
    </source>
</reference>
<evidence type="ECO:0000313" key="2">
    <source>
        <dbReference type="EMBL" id="MSC82110.1"/>
    </source>
</evidence>
<proteinExistence type="predicted"/>
<evidence type="ECO:0000313" key="3">
    <source>
        <dbReference type="Proteomes" id="UP000477010"/>
    </source>
</evidence>
<comment type="caution">
    <text evidence="2">The sequence shown here is derived from an EMBL/GenBank/DDBJ whole genome shotgun (WGS) entry which is preliminary data.</text>
</comment>
<dbReference type="EMBL" id="WKQE01000035">
    <property type="protein sequence ID" value="MSC82110.1"/>
    <property type="molecule type" value="Genomic_DNA"/>
</dbReference>
<name>A0A6A8KTU7_9FIRM</name>
<organism evidence="2 3">
    <name type="scientific">Faecalibacterium prausnitzii</name>
    <dbReference type="NCBI Taxonomy" id="853"/>
    <lineage>
        <taxon>Bacteria</taxon>
        <taxon>Bacillati</taxon>
        <taxon>Bacillota</taxon>
        <taxon>Clostridia</taxon>
        <taxon>Eubacteriales</taxon>
        <taxon>Oscillospiraceae</taxon>
        <taxon>Faecalibacterium</taxon>
    </lineage>
</organism>
<sequence>MGKRIQYTGTTEEKQPSCAFHTNFETKRQKQDEKGRNTSSSAAVSLYDPSREKGIAERPQAFRYPEI</sequence>
<dbReference type="Proteomes" id="UP000477010">
    <property type="component" value="Unassembled WGS sequence"/>
</dbReference>
<protein>
    <submittedName>
        <fullName evidence="2">Uncharacterized protein</fullName>
    </submittedName>
</protein>
<dbReference type="RefSeq" id="WP_154252820.1">
    <property type="nucleotide sequence ID" value="NZ_WKPZ01000037.1"/>
</dbReference>
<accession>A0A6A8KTU7</accession>
<feature type="compositionally biased region" description="Basic and acidic residues" evidence="1">
    <location>
        <begin position="24"/>
        <end position="36"/>
    </location>
</feature>
<dbReference type="AlphaFoldDB" id="A0A6A8KTU7"/>